<dbReference type="Pfam" id="PF03543">
    <property type="entry name" value="Peptidase_C58"/>
    <property type="match status" value="1"/>
</dbReference>
<keyword evidence="3" id="KW-0788">Thiol protease</keyword>
<dbReference type="RefSeq" id="WP_177098247.1">
    <property type="nucleotide sequence ID" value="NZ_JACAQB010000023.1"/>
</dbReference>
<dbReference type="EMBL" id="JACAQB010000023">
    <property type="protein sequence ID" value="NWB99376.1"/>
    <property type="molecule type" value="Genomic_DNA"/>
</dbReference>
<dbReference type="Proteomes" id="UP000539985">
    <property type="component" value="Unassembled WGS sequence"/>
</dbReference>
<dbReference type="Gene3D" id="3.90.70.20">
    <property type="match status" value="1"/>
</dbReference>
<proteinExistence type="predicted"/>
<dbReference type="SUPFAM" id="SSF54001">
    <property type="entry name" value="Cysteine proteinases"/>
    <property type="match status" value="1"/>
</dbReference>
<keyword evidence="1" id="KW-0645">Protease</keyword>
<sequence>MDPFLKYAKRFGGKCGGLNQVDYIKKYALDTQDGVCYALCLSYIALQAKGINFGSVREQKSIWTFVDGLQCVYDNFRNHRTEHSRLVPEWARVTASLAGLRTLGCIQGAGPSYVEIGNSLKENQGGALLAIGRHACAVFKEKDGRVRFFEPNYGQATFIAWNSFIAFLSCFLHDQKIERQYGFALSKKISVYWYELT</sequence>
<evidence type="ECO:0000256" key="3">
    <source>
        <dbReference type="ARBA" id="ARBA00022807"/>
    </source>
</evidence>
<dbReference type="AlphaFoldDB" id="A0A7Y8C5G5"/>
<name>A0A7Y8C5G5_9PSED</name>
<evidence type="ECO:0000313" key="6">
    <source>
        <dbReference type="Proteomes" id="UP000539985"/>
    </source>
</evidence>
<dbReference type="GO" id="GO:0006508">
    <property type="term" value="P:proteolysis"/>
    <property type="evidence" value="ECO:0007669"/>
    <property type="project" value="UniProtKB-KW"/>
</dbReference>
<evidence type="ECO:0000259" key="4">
    <source>
        <dbReference type="Pfam" id="PF03543"/>
    </source>
</evidence>
<comment type="caution">
    <text evidence="5">The sequence shown here is derived from an EMBL/GenBank/DDBJ whole genome shotgun (WGS) entry which is preliminary data.</text>
</comment>
<keyword evidence="2" id="KW-0378">Hydrolase</keyword>
<evidence type="ECO:0000256" key="1">
    <source>
        <dbReference type="ARBA" id="ARBA00022670"/>
    </source>
</evidence>
<feature type="domain" description="Peptidase C58 YopT-type" evidence="4">
    <location>
        <begin position="129"/>
        <end position="173"/>
    </location>
</feature>
<dbReference type="InterPro" id="IPR038765">
    <property type="entry name" value="Papain-like_cys_pep_sf"/>
</dbReference>
<accession>A0A7Y8C5G5</accession>
<organism evidence="5 6">
    <name type="scientific">Pseudomonas gingeri</name>
    <dbReference type="NCBI Taxonomy" id="117681"/>
    <lineage>
        <taxon>Bacteria</taxon>
        <taxon>Pseudomonadati</taxon>
        <taxon>Pseudomonadota</taxon>
        <taxon>Gammaproteobacteria</taxon>
        <taxon>Pseudomonadales</taxon>
        <taxon>Pseudomonadaceae</taxon>
        <taxon>Pseudomonas</taxon>
    </lineage>
</organism>
<evidence type="ECO:0000313" key="5">
    <source>
        <dbReference type="EMBL" id="NWB99376.1"/>
    </source>
</evidence>
<dbReference type="GO" id="GO:0004197">
    <property type="term" value="F:cysteine-type endopeptidase activity"/>
    <property type="evidence" value="ECO:0007669"/>
    <property type="project" value="InterPro"/>
</dbReference>
<gene>
    <name evidence="5" type="ORF">HX882_26130</name>
</gene>
<reference evidence="5 6" key="1">
    <citation type="submission" date="2020-04" db="EMBL/GenBank/DDBJ databases">
        <title>Molecular characterization of pseudomonads from Agaricus bisporus reveal novel blotch 2 pathogens in Western Europe.</title>
        <authorList>
            <person name="Taparia T."/>
            <person name="Krijger M."/>
            <person name="Haynes E."/>
            <person name="Elpinstone J.G."/>
            <person name="Noble R."/>
            <person name="Van Der Wolf J."/>
        </authorList>
    </citation>
    <scope>NUCLEOTIDE SEQUENCE [LARGE SCALE GENOMIC DNA]</scope>
    <source>
        <strain evidence="5 6">H7001</strain>
    </source>
</reference>
<dbReference type="InterPro" id="IPR006473">
    <property type="entry name" value="Peptidase_C58_Yopt"/>
</dbReference>
<evidence type="ECO:0000256" key="2">
    <source>
        <dbReference type="ARBA" id="ARBA00022801"/>
    </source>
</evidence>
<protein>
    <recommendedName>
        <fullName evidence="4">Peptidase C58 YopT-type domain-containing protein</fullName>
    </recommendedName>
</protein>